<organism evidence="1 2">
    <name type="scientific">Mesorhizobium argentiipisi</name>
    <dbReference type="NCBI Taxonomy" id="3015175"/>
    <lineage>
        <taxon>Bacteria</taxon>
        <taxon>Pseudomonadati</taxon>
        <taxon>Pseudomonadota</taxon>
        <taxon>Alphaproteobacteria</taxon>
        <taxon>Hyphomicrobiales</taxon>
        <taxon>Phyllobacteriaceae</taxon>
        <taxon>Mesorhizobium</taxon>
    </lineage>
</organism>
<accession>A0ABU8KKI6</accession>
<evidence type="ECO:0000313" key="1">
    <source>
        <dbReference type="EMBL" id="MEI9406212.1"/>
    </source>
</evidence>
<protein>
    <submittedName>
        <fullName evidence="1">Uncharacterized protein</fullName>
    </submittedName>
</protein>
<name>A0ABU8KKI6_9HYPH</name>
<dbReference type="RefSeq" id="WP_337096616.1">
    <property type="nucleotide sequence ID" value="NZ_JAPYKO010000032.1"/>
</dbReference>
<evidence type="ECO:0000313" key="2">
    <source>
        <dbReference type="Proteomes" id="UP001366503"/>
    </source>
</evidence>
<gene>
    <name evidence="1" type="ORF">O7A05_29200</name>
</gene>
<keyword evidence="2" id="KW-1185">Reference proteome</keyword>
<proteinExistence type="predicted"/>
<reference evidence="1 2" key="1">
    <citation type="submission" date="2022-12" db="EMBL/GenBank/DDBJ databases">
        <authorList>
            <person name="Muema E."/>
        </authorList>
    </citation>
    <scope>NUCLEOTIDE SEQUENCE [LARGE SCALE GENOMIC DNA]</scope>
    <source>
        <strain evidence="2">1330</strain>
    </source>
</reference>
<sequence length="49" mass="5087">MKHAPLSAPNVVPDKTGVHVTGRQHTIAASRRNVTSISQSLLVAGGGLR</sequence>
<dbReference type="EMBL" id="JAPYKO010000032">
    <property type="protein sequence ID" value="MEI9406212.1"/>
    <property type="molecule type" value="Genomic_DNA"/>
</dbReference>
<dbReference type="Proteomes" id="UP001366503">
    <property type="component" value="Unassembled WGS sequence"/>
</dbReference>
<comment type="caution">
    <text evidence="1">The sequence shown here is derived from an EMBL/GenBank/DDBJ whole genome shotgun (WGS) entry which is preliminary data.</text>
</comment>